<proteinExistence type="predicted"/>
<evidence type="ECO:0000313" key="2">
    <source>
        <dbReference type="EMBL" id="KAF0911016.1"/>
    </source>
</evidence>
<gene>
    <name evidence="2" type="ORF">E2562_005404</name>
</gene>
<sequence>MPRDIAQVANRLILALPSYVPRLTTVVAGSFTGRRREGAGRPRHRTVYLPGCSADGRTTSKSGQGPLEEQWQSRKKTISGGGGSRGGRSGARGWEADAVAPGKGGRRGGSRKGGRPAATGEVGNGDGEAAAVLSNRGHAAGDRVRGGLATGVCWVGNSASTIN</sequence>
<keyword evidence="3" id="KW-1185">Reference proteome</keyword>
<feature type="compositionally biased region" description="Basic residues" evidence="1">
    <location>
        <begin position="104"/>
        <end position="114"/>
    </location>
</feature>
<accession>A0A6G1DEZ4</accession>
<name>A0A6G1DEZ4_9ORYZ</name>
<comment type="caution">
    <text evidence="2">The sequence shown here is derived from an EMBL/GenBank/DDBJ whole genome shotgun (WGS) entry which is preliminary data.</text>
</comment>
<dbReference type="Proteomes" id="UP000479710">
    <property type="component" value="Unassembled WGS sequence"/>
</dbReference>
<evidence type="ECO:0000313" key="3">
    <source>
        <dbReference type="Proteomes" id="UP000479710"/>
    </source>
</evidence>
<evidence type="ECO:0000256" key="1">
    <source>
        <dbReference type="SAM" id="MobiDB-lite"/>
    </source>
</evidence>
<organism evidence="2 3">
    <name type="scientific">Oryza meyeriana var. granulata</name>
    <dbReference type="NCBI Taxonomy" id="110450"/>
    <lineage>
        <taxon>Eukaryota</taxon>
        <taxon>Viridiplantae</taxon>
        <taxon>Streptophyta</taxon>
        <taxon>Embryophyta</taxon>
        <taxon>Tracheophyta</taxon>
        <taxon>Spermatophyta</taxon>
        <taxon>Magnoliopsida</taxon>
        <taxon>Liliopsida</taxon>
        <taxon>Poales</taxon>
        <taxon>Poaceae</taxon>
        <taxon>BOP clade</taxon>
        <taxon>Oryzoideae</taxon>
        <taxon>Oryzeae</taxon>
        <taxon>Oryzinae</taxon>
        <taxon>Oryza</taxon>
        <taxon>Oryza meyeriana</taxon>
    </lineage>
</organism>
<dbReference type="EMBL" id="SPHZ02000006">
    <property type="protein sequence ID" value="KAF0911016.1"/>
    <property type="molecule type" value="Genomic_DNA"/>
</dbReference>
<reference evidence="2 3" key="1">
    <citation type="submission" date="2019-11" db="EMBL/GenBank/DDBJ databases">
        <title>Whole genome sequence of Oryza granulata.</title>
        <authorList>
            <person name="Li W."/>
        </authorList>
    </citation>
    <scope>NUCLEOTIDE SEQUENCE [LARGE SCALE GENOMIC DNA]</scope>
    <source>
        <strain evidence="3">cv. Menghai</strain>
        <tissue evidence="2">Leaf</tissue>
    </source>
</reference>
<dbReference type="AlphaFoldDB" id="A0A6G1DEZ4"/>
<feature type="region of interest" description="Disordered" evidence="1">
    <location>
        <begin position="50"/>
        <end position="126"/>
    </location>
</feature>
<protein>
    <submittedName>
        <fullName evidence="2">Uncharacterized protein</fullName>
    </submittedName>
</protein>
<feature type="compositionally biased region" description="Gly residues" evidence="1">
    <location>
        <begin position="79"/>
        <end position="90"/>
    </location>
</feature>